<dbReference type="PANTHER" id="PTHR43865">
    <property type="entry name" value="RUBRERYTHRIN-RELATED"/>
    <property type="match status" value="1"/>
</dbReference>
<dbReference type="SUPFAM" id="SSF47240">
    <property type="entry name" value="Ferritin-like"/>
    <property type="match status" value="1"/>
</dbReference>
<feature type="domain" description="Rubredoxin-like" evidence="6">
    <location>
        <begin position="140"/>
        <end position="174"/>
    </location>
</feature>
<keyword evidence="3" id="KW-0479">Metal-binding</keyword>
<dbReference type="AlphaFoldDB" id="A0A1H5SKF5"/>
<dbReference type="SUPFAM" id="SSF57802">
    <property type="entry name" value="Rubredoxin-like"/>
    <property type="match status" value="1"/>
</dbReference>
<dbReference type="InterPro" id="IPR009040">
    <property type="entry name" value="Ferritin-like_diiron"/>
</dbReference>
<evidence type="ECO:0000259" key="6">
    <source>
        <dbReference type="PROSITE" id="PS50903"/>
    </source>
</evidence>
<keyword evidence="5" id="KW-0408">Iron</keyword>
<evidence type="ECO:0000256" key="2">
    <source>
        <dbReference type="ARBA" id="ARBA00022448"/>
    </source>
</evidence>
<evidence type="ECO:0000256" key="1">
    <source>
        <dbReference type="ARBA" id="ARBA00001965"/>
    </source>
</evidence>
<evidence type="ECO:0000313" key="8">
    <source>
        <dbReference type="EMBL" id="SEF51079.1"/>
    </source>
</evidence>
<organism evidence="8 9">
    <name type="scientific">Caloramator fervidus</name>
    <dbReference type="NCBI Taxonomy" id="29344"/>
    <lineage>
        <taxon>Bacteria</taxon>
        <taxon>Bacillati</taxon>
        <taxon>Bacillota</taxon>
        <taxon>Clostridia</taxon>
        <taxon>Eubacteriales</taxon>
        <taxon>Clostridiaceae</taxon>
        <taxon>Caloramator</taxon>
    </lineage>
</organism>
<evidence type="ECO:0000256" key="4">
    <source>
        <dbReference type="ARBA" id="ARBA00022982"/>
    </source>
</evidence>
<protein>
    <submittedName>
        <fullName evidence="8">Rubrerythrin</fullName>
    </submittedName>
</protein>
<reference evidence="9" key="1">
    <citation type="submission" date="2016-10" db="EMBL/GenBank/DDBJ databases">
        <authorList>
            <person name="Varghese N."/>
            <person name="Submissions S."/>
        </authorList>
    </citation>
    <scope>NUCLEOTIDE SEQUENCE [LARGE SCALE GENOMIC DNA]</scope>
    <source>
        <strain evidence="9">DSM 5463</strain>
    </source>
</reference>
<evidence type="ECO:0000256" key="3">
    <source>
        <dbReference type="ARBA" id="ARBA00022723"/>
    </source>
</evidence>
<keyword evidence="2" id="KW-0813">Transport</keyword>
<dbReference type="InterPro" id="IPR009078">
    <property type="entry name" value="Ferritin-like_SF"/>
</dbReference>
<proteinExistence type="predicted"/>
<dbReference type="GO" id="GO:0016491">
    <property type="term" value="F:oxidoreductase activity"/>
    <property type="evidence" value="ECO:0007669"/>
    <property type="project" value="InterPro"/>
</dbReference>
<dbReference type="NCBIfam" id="NF045767">
    <property type="entry name" value="RuberyRbr"/>
    <property type="match status" value="1"/>
</dbReference>
<dbReference type="InterPro" id="IPR012347">
    <property type="entry name" value="Ferritin-like"/>
</dbReference>
<dbReference type="Gene3D" id="1.20.1260.10">
    <property type="match status" value="1"/>
</dbReference>
<accession>A0A1H5SKF5</accession>
<dbReference type="Proteomes" id="UP000242850">
    <property type="component" value="Unassembled WGS sequence"/>
</dbReference>
<dbReference type="InterPro" id="IPR048574">
    <property type="entry name" value="RUBY_RBDX"/>
</dbReference>
<dbReference type="OrthoDB" id="9799749at2"/>
<dbReference type="RefSeq" id="WP_103895407.1">
    <property type="nucleotide sequence ID" value="NZ_FNUK01000003.1"/>
</dbReference>
<dbReference type="GO" id="GO:0005506">
    <property type="term" value="F:iron ion binding"/>
    <property type="evidence" value="ECO:0007669"/>
    <property type="project" value="InterPro"/>
</dbReference>
<evidence type="ECO:0000313" key="9">
    <source>
        <dbReference type="Proteomes" id="UP000242850"/>
    </source>
</evidence>
<name>A0A1H5SKF5_9CLOT</name>
<evidence type="ECO:0000256" key="5">
    <source>
        <dbReference type="ARBA" id="ARBA00023004"/>
    </source>
</evidence>
<dbReference type="PROSITE" id="PS50905">
    <property type="entry name" value="FERRITIN_LIKE"/>
    <property type="match status" value="1"/>
</dbReference>
<feature type="domain" description="Ferritin-like diiron" evidence="7">
    <location>
        <begin position="2"/>
        <end position="133"/>
    </location>
</feature>
<dbReference type="InterPro" id="IPR024934">
    <property type="entry name" value="Rubredoxin-like_dom"/>
</dbReference>
<keyword evidence="9" id="KW-1185">Reference proteome</keyword>
<dbReference type="Gene3D" id="2.20.28.10">
    <property type="match status" value="1"/>
</dbReference>
<dbReference type="PROSITE" id="PS50903">
    <property type="entry name" value="RUBREDOXIN_LIKE"/>
    <property type="match status" value="1"/>
</dbReference>
<dbReference type="EMBL" id="FNUK01000003">
    <property type="protein sequence ID" value="SEF51079.1"/>
    <property type="molecule type" value="Genomic_DNA"/>
</dbReference>
<sequence length="184" mass="21823">MNIKGSKTEQNLLKTFAGESRARNKYTFYAEKAKEEGFEFIAAIFYETAENEKAHARRVFNDFLKDNKTTAENLLNAAMGEAYESEKMYKEFEKTARQEGFEEIANFYKELAETEEYHKERFKAILENLKNGKIFKRNIKVKWHCRNCGYIHEDYEAPERCPLCNFPKSYFEIYCENFKEGVNL</sequence>
<dbReference type="PANTHER" id="PTHR43865:SF1">
    <property type="entry name" value="RUBRERYTHRIN-RELATED"/>
    <property type="match status" value="1"/>
</dbReference>
<dbReference type="CDD" id="cd01041">
    <property type="entry name" value="Rubrerythrin"/>
    <property type="match status" value="1"/>
</dbReference>
<dbReference type="Pfam" id="PF02915">
    <property type="entry name" value="Rubrerythrin"/>
    <property type="match status" value="1"/>
</dbReference>
<keyword evidence="4" id="KW-0249">Electron transport</keyword>
<evidence type="ECO:0000259" key="7">
    <source>
        <dbReference type="PROSITE" id="PS50905"/>
    </source>
</evidence>
<dbReference type="InterPro" id="IPR003251">
    <property type="entry name" value="Rr_diiron-bd_dom"/>
</dbReference>
<dbReference type="CDD" id="cd00729">
    <property type="entry name" value="rubredoxin_SM"/>
    <property type="match status" value="1"/>
</dbReference>
<comment type="cofactor">
    <cofactor evidence="1">
        <name>Fe(3+)</name>
        <dbReference type="ChEBI" id="CHEBI:29034"/>
    </cofactor>
</comment>
<dbReference type="InterPro" id="IPR052364">
    <property type="entry name" value="Rubrerythrin"/>
</dbReference>
<dbReference type="Pfam" id="PF21349">
    <property type="entry name" value="RUBY_RBDX"/>
    <property type="match status" value="1"/>
</dbReference>
<gene>
    <name evidence="8" type="ORF">SAMN05660865_00391</name>
</gene>